<dbReference type="InterPro" id="IPR005875">
    <property type="entry name" value="PurK"/>
</dbReference>
<dbReference type="PANTHER" id="PTHR11609">
    <property type="entry name" value="PURINE BIOSYNTHESIS PROTEIN 6/7, PUR6/7"/>
    <property type="match status" value="1"/>
</dbReference>
<dbReference type="Proteomes" id="UP000076023">
    <property type="component" value="Unassembled WGS sequence"/>
</dbReference>
<dbReference type="HAMAP" id="MF_01928">
    <property type="entry name" value="PurK"/>
    <property type="match status" value="1"/>
</dbReference>
<feature type="binding site" evidence="5">
    <location>
        <position position="169"/>
    </location>
    <ligand>
        <name>ATP</name>
        <dbReference type="ChEBI" id="CHEBI:30616"/>
    </ligand>
</feature>
<dbReference type="STRING" id="690879.TSACC_3191"/>
<dbReference type="InterPro" id="IPR054350">
    <property type="entry name" value="PurT/PurK_preATP-grasp"/>
</dbReference>
<dbReference type="GO" id="GO:0006189">
    <property type="term" value="P:'de novo' IMP biosynthetic process"/>
    <property type="evidence" value="ECO:0007669"/>
    <property type="project" value="UniProtKB-UniRule"/>
</dbReference>
<feature type="binding site" evidence="5">
    <location>
        <position position="86"/>
    </location>
    <ligand>
        <name>ATP</name>
        <dbReference type="ChEBI" id="CHEBI:30616"/>
    </ligand>
</feature>
<evidence type="ECO:0000313" key="8">
    <source>
        <dbReference type="EMBL" id="GAT35127.1"/>
    </source>
</evidence>
<protein>
    <recommendedName>
        <fullName evidence="5 6">N5-carboxyaminoimidazole ribonucleotide synthase</fullName>
        <shortName evidence="5 6">N5-CAIR synthase</shortName>
        <ecNumber evidence="5 6">6.3.4.18</ecNumber>
    </recommendedName>
    <alternativeName>
        <fullName evidence="5 6">5-(carboxyamino)imidazole ribonucleotide synthetase</fullName>
    </alternativeName>
</protein>
<name>A0A146GER4_TERSA</name>
<dbReference type="NCBIfam" id="NF004676">
    <property type="entry name" value="PRK06019.1-2"/>
    <property type="match status" value="1"/>
</dbReference>
<dbReference type="Gene3D" id="3.30.470.20">
    <property type="entry name" value="ATP-grasp fold, B domain"/>
    <property type="match status" value="1"/>
</dbReference>
<dbReference type="PROSITE" id="PS50975">
    <property type="entry name" value="ATP_GRASP"/>
    <property type="match status" value="1"/>
</dbReference>
<dbReference type="NCBIfam" id="TIGR01161">
    <property type="entry name" value="purK"/>
    <property type="match status" value="1"/>
</dbReference>
<dbReference type="Gene3D" id="3.30.1490.20">
    <property type="entry name" value="ATP-grasp fold, A domain"/>
    <property type="match status" value="1"/>
</dbReference>
<keyword evidence="4 5" id="KW-0067">ATP-binding</keyword>
<evidence type="ECO:0000313" key="9">
    <source>
        <dbReference type="Proteomes" id="UP000076023"/>
    </source>
</evidence>
<gene>
    <name evidence="5 6" type="primary">purK</name>
    <name evidence="8" type="ORF">TSACC_3191</name>
</gene>
<dbReference type="Gene3D" id="3.40.50.20">
    <property type="match status" value="1"/>
</dbReference>
<feature type="binding site" evidence="5">
    <location>
        <begin position="131"/>
        <end position="137"/>
    </location>
    <ligand>
        <name>ATP</name>
        <dbReference type="ChEBI" id="CHEBI:30616"/>
    </ligand>
</feature>
<dbReference type="InterPro" id="IPR011054">
    <property type="entry name" value="Rudment_hybrid_motif"/>
</dbReference>
<evidence type="ECO:0000256" key="1">
    <source>
        <dbReference type="ARBA" id="ARBA00022598"/>
    </source>
</evidence>
<dbReference type="GO" id="GO:0004638">
    <property type="term" value="F:phosphoribosylaminoimidazole carboxylase activity"/>
    <property type="evidence" value="ECO:0007669"/>
    <property type="project" value="InterPro"/>
</dbReference>
<keyword evidence="1 5" id="KW-0436">Ligase</keyword>
<dbReference type="EC" id="6.3.4.18" evidence="5 6"/>
<dbReference type="NCBIfam" id="NF004679">
    <property type="entry name" value="PRK06019.1-5"/>
    <property type="match status" value="1"/>
</dbReference>
<evidence type="ECO:0000256" key="4">
    <source>
        <dbReference type="ARBA" id="ARBA00022840"/>
    </source>
</evidence>
<dbReference type="GO" id="GO:0005524">
    <property type="term" value="F:ATP binding"/>
    <property type="evidence" value="ECO:0007669"/>
    <property type="project" value="UniProtKB-UniRule"/>
</dbReference>
<feature type="binding site" evidence="5">
    <location>
        <begin position="246"/>
        <end position="247"/>
    </location>
    <ligand>
        <name>ATP</name>
        <dbReference type="ChEBI" id="CHEBI:30616"/>
    </ligand>
</feature>
<dbReference type="InterPro" id="IPR011761">
    <property type="entry name" value="ATP-grasp"/>
</dbReference>
<evidence type="ECO:0000256" key="6">
    <source>
        <dbReference type="RuleBase" id="RU361200"/>
    </source>
</evidence>
<dbReference type="EMBL" id="BDCO01000003">
    <property type="protein sequence ID" value="GAT35127.1"/>
    <property type="molecule type" value="Genomic_DNA"/>
</dbReference>
<dbReference type="InterPro" id="IPR040686">
    <property type="entry name" value="PurK_C"/>
</dbReference>
<dbReference type="PANTHER" id="PTHR11609:SF5">
    <property type="entry name" value="PHOSPHORIBOSYLAMINOIMIDAZOLE CARBOXYLASE"/>
    <property type="match status" value="1"/>
</dbReference>
<dbReference type="SUPFAM" id="SSF56059">
    <property type="entry name" value="Glutathione synthetase ATP-binding domain-like"/>
    <property type="match status" value="1"/>
</dbReference>
<feature type="binding site" evidence="5">
    <location>
        <position position="126"/>
    </location>
    <ligand>
        <name>ATP</name>
        <dbReference type="ChEBI" id="CHEBI:30616"/>
    </ligand>
</feature>
<comment type="function">
    <text evidence="5">Catalyzes the ATP-dependent conversion of 5-aminoimidazole ribonucleotide (AIR) and HCO(3)(-) to N5-carboxyaminoimidazole ribonucleotide (N5-CAIR).</text>
</comment>
<reference evidence="9" key="1">
    <citation type="journal article" date="2017" name="Genome Announc.">
        <title>Draft Genome Sequence of Terrimicrobium sacchariphilum NM-5T, a Facultative Anaerobic Soil Bacterium of the Class Spartobacteria.</title>
        <authorList>
            <person name="Qiu Y.L."/>
            <person name="Tourlousse D.M."/>
            <person name="Matsuura N."/>
            <person name="Ohashi A."/>
            <person name="Sekiguchi Y."/>
        </authorList>
    </citation>
    <scope>NUCLEOTIDE SEQUENCE [LARGE SCALE GENOMIC DNA]</scope>
    <source>
        <strain evidence="9">NM-5</strain>
    </source>
</reference>
<dbReference type="SUPFAM" id="SSF52440">
    <property type="entry name" value="PreATP-grasp domain"/>
    <property type="match status" value="1"/>
</dbReference>
<organism evidence="8 9">
    <name type="scientific">Terrimicrobium sacchariphilum</name>
    <dbReference type="NCBI Taxonomy" id="690879"/>
    <lineage>
        <taxon>Bacteria</taxon>
        <taxon>Pseudomonadati</taxon>
        <taxon>Verrucomicrobiota</taxon>
        <taxon>Terrimicrobiia</taxon>
        <taxon>Terrimicrobiales</taxon>
        <taxon>Terrimicrobiaceae</taxon>
        <taxon>Terrimicrobium</taxon>
    </lineage>
</organism>
<dbReference type="GO" id="GO:0034028">
    <property type="term" value="F:5-(carboxyamino)imidazole ribonucleotide synthase activity"/>
    <property type="evidence" value="ECO:0007669"/>
    <property type="project" value="UniProtKB-UniRule"/>
</dbReference>
<dbReference type="Pfam" id="PF17769">
    <property type="entry name" value="PurK_C"/>
    <property type="match status" value="1"/>
</dbReference>
<evidence type="ECO:0000259" key="7">
    <source>
        <dbReference type="PROSITE" id="PS50975"/>
    </source>
</evidence>
<dbReference type="InterPro" id="IPR003135">
    <property type="entry name" value="ATP-grasp_carboxylate-amine"/>
</dbReference>
<dbReference type="Pfam" id="PF02222">
    <property type="entry name" value="ATP-grasp"/>
    <property type="match status" value="1"/>
</dbReference>
<keyword evidence="9" id="KW-1185">Reference proteome</keyword>
<comment type="pathway">
    <text evidence="5 6">Purine metabolism; IMP biosynthesis via de novo pathway; 5-amino-1-(5-phospho-D-ribosyl)imidazole-4-carboxylate from 5-amino-1-(5-phospho-D-ribosyl)imidazole (N5-CAIR route): step 1/2.</text>
</comment>
<dbReference type="InParanoid" id="A0A146GER4"/>
<dbReference type="GO" id="GO:0005829">
    <property type="term" value="C:cytosol"/>
    <property type="evidence" value="ECO:0007669"/>
    <property type="project" value="TreeGrafter"/>
</dbReference>
<comment type="similarity">
    <text evidence="5 6">Belongs to the PurK/PurT family.</text>
</comment>
<comment type="function">
    <text evidence="6">Catalyzes the ATP-dependent conversion of 5-aminoimidazole ribonucleotide (AIR) and HCO(3)- to N5-carboxyaminoimidazole ribonucleotide (N5-CAIR).</text>
</comment>
<dbReference type="FunFam" id="3.30.470.20:FF:000029">
    <property type="entry name" value="N5-carboxyaminoimidazole ribonucleotide synthase"/>
    <property type="match status" value="1"/>
</dbReference>
<dbReference type="SUPFAM" id="SSF51246">
    <property type="entry name" value="Rudiment single hybrid motif"/>
    <property type="match status" value="1"/>
</dbReference>
<comment type="catalytic activity">
    <reaction evidence="5 6">
        <text>5-amino-1-(5-phospho-beta-D-ribosyl)imidazole + hydrogencarbonate + ATP = 5-carboxyamino-1-(5-phospho-D-ribosyl)imidazole + ADP + phosphate + 2 H(+)</text>
        <dbReference type="Rhea" id="RHEA:19317"/>
        <dbReference type="ChEBI" id="CHEBI:15378"/>
        <dbReference type="ChEBI" id="CHEBI:17544"/>
        <dbReference type="ChEBI" id="CHEBI:30616"/>
        <dbReference type="ChEBI" id="CHEBI:43474"/>
        <dbReference type="ChEBI" id="CHEBI:58730"/>
        <dbReference type="ChEBI" id="CHEBI:137981"/>
        <dbReference type="ChEBI" id="CHEBI:456216"/>
        <dbReference type="EC" id="6.3.4.18"/>
    </reaction>
</comment>
<keyword evidence="2 5" id="KW-0547">Nucleotide-binding</keyword>
<dbReference type="GO" id="GO:0046872">
    <property type="term" value="F:metal ion binding"/>
    <property type="evidence" value="ECO:0007669"/>
    <property type="project" value="InterPro"/>
</dbReference>
<dbReference type="FunCoup" id="A0A146GER4">
    <property type="interactions" value="389"/>
</dbReference>
<dbReference type="UniPathway" id="UPA00074">
    <property type="reaction ID" value="UER00942"/>
</dbReference>
<dbReference type="AlphaFoldDB" id="A0A146GER4"/>
<proteinExistence type="inferred from homology"/>
<keyword evidence="3 5" id="KW-0658">Purine biosynthesis</keyword>
<dbReference type="InterPro" id="IPR016185">
    <property type="entry name" value="PreATP-grasp_dom_sf"/>
</dbReference>
<feature type="binding site" evidence="5">
    <location>
        <position position="192"/>
    </location>
    <ligand>
        <name>ATP</name>
        <dbReference type="ChEBI" id="CHEBI:30616"/>
    </ligand>
</feature>
<sequence length="358" mass="38899">MFGIAARRMGYRVHAFEPNPDSPAGQISDVEVTASFTDTEALARFASGVDAISFEFENIPLSAVQAVESICPVRPRGEVLHICQNREREKTFLRQNGFPHAEFRVVDSAESLAKAIGEIGTPSVLKTADFGYDGKGQVKLNGSVDAAQLWENFGAPRGVLEAWVPFELELSVVVARGVDGVAVSFPPSENIHTHHILDLSIVPGRFSPEVAEAAEKLAREIAVALDVVGLLAVEFFLTRDGKLVVNELAPRPHNSGHYTFDACATSQFEQQLRAVCGLPLGSPELLTPVVMWNILGHLWKDGEPRWDVVLSEPKAKLHLYGKAEARPGRKMGHVCVLGPVDEALATIARLKSALGDER</sequence>
<dbReference type="Pfam" id="PF22660">
    <property type="entry name" value="RS_preATP-grasp-like"/>
    <property type="match status" value="1"/>
</dbReference>
<dbReference type="NCBIfam" id="NF004675">
    <property type="entry name" value="PRK06019.1-1"/>
    <property type="match status" value="1"/>
</dbReference>
<dbReference type="InterPro" id="IPR013815">
    <property type="entry name" value="ATP_grasp_subdomain_1"/>
</dbReference>
<feature type="domain" description="ATP-grasp" evidence="7">
    <location>
        <begin position="90"/>
        <end position="276"/>
    </location>
</feature>
<accession>A0A146GER4</accession>
<feature type="binding site" evidence="5">
    <location>
        <begin position="161"/>
        <end position="164"/>
    </location>
    <ligand>
        <name>ATP</name>
        <dbReference type="ChEBI" id="CHEBI:30616"/>
    </ligand>
</feature>
<evidence type="ECO:0000256" key="2">
    <source>
        <dbReference type="ARBA" id="ARBA00022741"/>
    </source>
</evidence>
<evidence type="ECO:0000256" key="3">
    <source>
        <dbReference type="ARBA" id="ARBA00022755"/>
    </source>
</evidence>
<comment type="subunit">
    <text evidence="5 6">Homodimer.</text>
</comment>
<evidence type="ECO:0000256" key="5">
    <source>
        <dbReference type="HAMAP-Rule" id="MF_01928"/>
    </source>
</evidence>
<comment type="caution">
    <text evidence="8">The sequence shown here is derived from an EMBL/GenBank/DDBJ whole genome shotgun (WGS) entry which is preliminary data.</text>
</comment>